<dbReference type="EMBL" id="CAJVQB010015849">
    <property type="protein sequence ID" value="CAG8777002.1"/>
    <property type="molecule type" value="Genomic_DNA"/>
</dbReference>
<reference evidence="2 3" key="1">
    <citation type="submission" date="2021-06" db="EMBL/GenBank/DDBJ databases">
        <authorList>
            <person name="Kallberg Y."/>
            <person name="Tangrot J."/>
            <person name="Rosling A."/>
        </authorList>
    </citation>
    <scope>NUCLEOTIDE SEQUENCE [LARGE SCALE GENOMIC DNA]</scope>
    <source>
        <strain evidence="2 3">120-4 pot B 10/14</strain>
    </source>
</reference>
<keyword evidence="3" id="KW-1185">Reference proteome</keyword>
<proteinExistence type="predicted"/>
<name>A0ABN7VIL5_GIGMA</name>
<dbReference type="Proteomes" id="UP000789901">
    <property type="component" value="Unassembled WGS sequence"/>
</dbReference>
<feature type="region of interest" description="Disordered" evidence="1">
    <location>
        <begin position="82"/>
        <end position="117"/>
    </location>
</feature>
<evidence type="ECO:0000313" key="2">
    <source>
        <dbReference type="EMBL" id="CAG8777002.1"/>
    </source>
</evidence>
<evidence type="ECO:0000256" key="1">
    <source>
        <dbReference type="SAM" id="MobiDB-lite"/>
    </source>
</evidence>
<organism evidence="2 3">
    <name type="scientific">Gigaspora margarita</name>
    <dbReference type="NCBI Taxonomy" id="4874"/>
    <lineage>
        <taxon>Eukaryota</taxon>
        <taxon>Fungi</taxon>
        <taxon>Fungi incertae sedis</taxon>
        <taxon>Mucoromycota</taxon>
        <taxon>Glomeromycotina</taxon>
        <taxon>Glomeromycetes</taxon>
        <taxon>Diversisporales</taxon>
        <taxon>Gigasporaceae</taxon>
        <taxon>Gigaspora</taxon>
    </lineage>
</organism>
<evidence type="ECO:0000313" key="3">
    <source>
        <dbReference type="Proteomes" id="UP000789901"/>
    </source>
</evidence>
<gene>
    <name evidence="2" type="ORF">GMARGA_LOCUS19209</name>
</gene>
<protein>
    <submittedName>
        <fullName evidence="2">19812_t:CDS:1</fullName>
    </submittedName>
</protein>
<comment type="caution">
    <text evidence="2">The sequence shown here is derived from an EMBL/GenBank/DDBJ whole genome shotgun (WGS) entry which is preliminary data.</text>
</comment>
<sequence length="117" mass="13523">MAFTTKTLEVNAKFLDHVMKLRRMIKNTNIVEVRITTTRINFISSQKKPACLKFSEDIITNPSTQALDSYLGDLRCTNISTRLPKPAPKGTWGEWLEENERNSEAQNNFQKKFRSTK</sequence>
<accession>A0ABN7VIL5</accession>